<comment type="similarity">
    <text evidence="2 10">Belongs to the glycosyl hydrolase 28 family.</text>
</comment>
<dbReference type="GO" id="GO:0071555">
    <property type="term" value="P:cell wall organization"/>
    <property type="evidence" value="ECO:0007669"/>
    <property type="project" value="UniProtKB-KW"/>
</dbReference>
<evidence type="ECO:0000256" key="11">
    <source>
        <dbReference type="SAM" id="SignalP"/>
    </source>
</evidence>
<evidence type="ECO:0000256" key="6">
    <source>
        <dbReference type="ARBA" id="ARBA00023157"/>
    </source>
</evidence>
<proteinExistence type="inferred from homology"/>
<dbReference type="GO" id="GO:0004650">
    <property type="term" value="F:polygalacturonase activity"/>
    <property type="evidence" value="ECO:0007669"/>
    <property type="project" value="InterPro"/>
</dbReference>
<dbReference type="Proteomes" id="UP000030671">
    <property type="component" value="Unassembled WGS sequence"/>
</dbReference>
<evidence type="ECO:0000256" key="8">
    <source>
        <dbReference type="ARBA" id="ARBA00023295"/>
    </source>
</evidence>
<gene>
    <name evidence="12" type="ORF">HETIRDRAFT_42076</name>
</gene>
<keyword evidence="5 10" id="KW-0378">Hydrolase</keyword>
<keyword evidence="7" id="KW-0325">Glycoprotein</keyword>
<dbReference type="InterPro" id="IPR012334">
    <property type="entry name" value="Pectin_lyas_fold"/>
</dbReference>
<dbReference type="Pfam" id="PF00295">
    <property type="entry name" value="Glyco_hydro_28"/>
    <property type="match status" value="1"/>
</dbReference>
<evidence type="ECO:0000256" key="3">
    <source>
        <dbReference type="ARBA" id="ARBA00022525"/>
    </source>
</evidence>
<keyword evidence="4 11" id="KW-0732">Signal</keyword>
<dbReference type="GO" id="GO:0046576">
    <property type="term" value="F:rhamnogalacturonan alpha-L-rhamnopyranosyl-(1-&gt;4)-alpha-D-galactopyranosyluronide lyase activity"/>
    <property type="evidence" value="ECO:0007669"/>
    <property type="project" value="UniProtKB-ARBA"/>
</dbReference>
<comment type="subcellular location">
    <subcellularLocation>
        <location evidence="1">Secreted</location>
    </subcellularLocation>
</comment>
<dbReference type="InterPro" id="IPR011050">
    <property type="entry name" value="Pectin_lyase_fold/virulence"/>
</dbReference>
<dbReference type="PANTHER" id="PTHR31736:SF19">
    <property type="entry name" value="PECTIN LYASE SUPERFAMILY PROTEIN-RELATED"/>
    <property type="match status" value="1"/>
</dbReference>
<dbReference type="PANTHER" id="PTHR31736">
    <property type="match status" value="1"/>
</dbReference>
<keyword evidence="8 10" id="KW-0326">Glycosidase</keyword>
<dbReference type="GeneID" id="20673674"/>
<organism evidence="12 13">
    <name type="scientific">Heterobasidion irregulare (strain TC 32-1)</name>
    <dbReference type="NCBI Taxonomy" id="747525"/>
    <lineage>
        <taxon>Eukaryota</taxon>
        <taxon>Fungi</taxon>
        <taxon>Dikarya</taxon>
        <taxon>Basidiomycota</taxon>
        <taxon>Agaricomycotina</taxon>
        <taxon>Agaricomycetes</taxon>
        <taxon>Russulales</taxon>
        <taxon>Bondarzewiaceae</taxon>
        <taxon>Heterobasidion</taxon>
        <taxon>Heterobasidion annosum species complex</taxon>
    </lineage>
</organism>
<dbReference type="HOGENOM" id="CLU_016031_7_2_1"/>
<accession>W4KL54</accession>
<evidence type="ECO:0000256" key="9">
    <source>
        <dbReference type="ARBA" id="ARBA00023316"/>
    </source>
</evidence>
<evidence type="ECO:0000256" key="7">
    <source>
        <dbReference type="ARBA" id="ARBA00023180"/>
    </source>
</evidence>
<feature type="chain" id="PRO_5004844339" evidence="11">
    <location>
        <begin position="21"/>
        <end position="447"/>
    </location>
</feature>
<evidence type="ECO:0000313" key="13">
    <source>
        <dbReference type="Proteomes" id="UP000030671"/>
    </source>
</evidence>
<evidence type="ECO:0000256" key="10">
    <source>
        <dbReference type="RuleBase" id="RU361169"/>
    </source>
</evidence>
<sequence>MLLNALRLLALLPAVALVEAQLSGTVGPTTKLSAKGHTCSVLDYGGKVGSTDIGPAIASAFTNCVVKNSGSTLYIPAGNYEMKTWVTLNHGTKWAFQLDGLITRTATTGGHMILIENADDFEMYSANSAGGIQGHGYQCRNAGYVSFSFAPRLIRIVNSNNWSIHDLILVDSPEFHLIVQEGSNGEVYNMAIRGANIGGSDGIDISGNNHWVHDVEVTNRDECVTVKSPASNFLIERIWCNQSGGSAIGSLGANTAISNIVYRNIYTNGGNQAMMIKSHGGSGSVTNVLMQDFISHGTAYGLTIDQYWSSQAEQAGSGVKLSKIQFKNWDGEVVDGVQRAPAQFICADGAPCEGVTLDNVNMWGATGKANYKCRSAFGTGACLKSGSAGSYAQTTVAYSRPVNYHTPSKMSGDLAAGFATNAAIPTPTIPTSYYPGLSQITPLAKNL</sequence>
<dbReference type="SUPFAM" id="SSF51126">
    <property type="entry name" value="Pectin lyase-like"/>
    <property type="match status" value="1"/>
</dbReference>
<dbReference type="RefSeq" id="XP_009540350.1">
    <property type="nucleotide sequence ID" value="XM_009542055.1"/>
</dbReference>
<dbReference type="GO" id="GO:0005975">
    <property type="term" value="P:carbohydrate metabolic process"/>
    <property type="evidence" value="ECO:0007669"/>
    <property type="project" value="InterPro"/>
</dbReference>
<dbReference type="STRING" id="747525.W4KL54"/>
<dbReference type="eggNOG" id="ENOG502RYZY">
    <property type="taxonomic scope" value="Eukaryota"/>
</dbReference>
<dbReference type="AlphaFoldDB" id="W4KL54"/>
<evidence type="ECO:0000256" key="4">
    <source>
        <dbReference type="ARBA" id="ARBA00022729"/>
    </source>
</evidence>
<protein>
    <submittedName>
        <fullName evidence="12">Glycoside hydrolase family 28 protein</fullName>
    </submittedName>
</protein>
<dbReference type="Gene3D" id="2.160.20.10">
    <property type="entry name" value="Single-stranded right-handed beta-helix, Pectin lyase-like"/>
    <property type="match status" value="1"/>
</dbReference>
<name>W4KL54_HETIT</name>
<dbReference type="OrthoDB" id="2268901at2759"/>
<evidence type="ECO:0000256" key="2">
    <source>
        <dbReference type="ARBA" id="ARBA00008834"/>
    </source>
</evidence>
<keyword evidence="13" id="KW-1185">Reference proteome</keyword>
<keyword evidence="3" id="KW-0964">Secreted</keyword>
<dbReference type="KEGG" id="hir:HETIRDRAFT_42076"/>
<reference evidence="12 13" key="1">
    <citation type="journal article" date="2012" name="New Phytol.">
        <title>Insight into trade-off between wood decay and parasitism from the genome of a fungal forest pathogen.</title>
        <authorList>
            <person name="Olson A."/>
            <person name="Aerts A."/>
            <person name="Asiegbu F."/>
            <person name="Belbahri L."/>
            <person name="Bouzid O."/>
            <person name="Broberg A."/>
            <person name="Canback B."/>
            <person name="Coutinho P.M."/>
            <person name="Cullen D."/>
            <person name="Dalman K."/>
            <person name="Deflorio G."/>
            <person name="van Diepen L.T."/>
            <person name="Dunand C."/>
            <person name="Duplessis S."/>
            <person name="Durling M."/>
            <person name="Gonthier P."/>
            <person name="Grimwood J."/>
            <person name="Fossdal C.G."/>
            <person name="Hansson D."/>
            <person name="Henrissat B."/>
            <person name="Hietala A."/>
            <person name="Himmelstrand K."/>
            <person name="Hoffmeister D."/>
            <person name="Hogberg N."/>
            <person name="James T.Y."/>
            <person name="Karlsson M."/>
            <person name="Kohler A."/>
            <person name="Kues U."/>
            <person name="Lee Y.H."/>
            <person name="Lin Y.C."/>
            <person name="Lind M."/>
            <person name="Lindquist E."/>
            <person name="Lombard V."/>
            <person name="Lucas S."/>
            <person name="Lunden K."/>
            <person name="Morin E."/>
            <person name="Murat C."/>
            <person name="Park J."/>
            <person name="Raffaello T."/>
            <person name="Rouze P."/>
            <person name="Salamov A."/>
            <person name="Schmutz J."/>
            <person name="Solheim H."/>
            <person name="Stahlberg J."/>
            <person name="Velez H."/>
            <person name="de Vries R.P."/>
            <person name="Wiebenga A."/>
            <person name="Woodward S."/>
            <person name="Yakovlev I."/>
            <person name="Garbelotto M."/>
            <person name="Martin F."/>
            <person name="Grigoriev I.V."/>
            <person name="Stenlid J."/>
        </authorList>
    </citation>
    <scope>NUCLEOTIDE SEQUENCE [LARGE SCALE GENOMIC DNA]</scope>
    <source>
        <strain evidence="12 13">TC 32-1</strain>
    </source>
</reference>
<keyword evidence="6" id="KW-1015">Disulfide bond</keyword>
<evidence type="ECO:0000313" key="12">
    <source>
        <dbReference type="EMBL" id="ETW86429.1"/>
    </source>
</evidence>
<keyword evidence="9" id="KW-0961">Cell wall biogenesis/degradation</keyword>
<feature type="signal peptide" evidence="11">
    <location>
        <begin position="1"/>
        <end position="20"/>
    </location>
</feature>
<dbReference type="InterPro" id="IPR000743">
    <property type="entry name" value="Glyco_hydro_28"/>
</dbReference>
<evidence type="ECO:0000256" key="5">
    <source>
        <dbReference type="ARBA" id="ARBA00022801"/>
    </source>
</evidence>
<dbReference type="GO" id="GO:0005576">
    <property type="term" value="C:extracellular region"/>
    <property type="evidence" value="ECO:0007669"/>
    <property type="project" value="UniProtKB-SubCell"/>
</dbReference>
<dbReference type="InParanoid" id="W4KL54"/>
<dbReference type="EMBL" id="KI925454">
    <property type="protein sequence ID" value="ETW86429.1"/>
    <property type="molecule type" value="Genomic_DNA"/>
</dbReference>
<evidence type="ECO:0000256" key="1">
    <source>
        <dbReference type="ARBA" id="ARBA00004613"/>
    </source>
</evidence>